<dbReference type="SUPFAM" id="SSF53098">
    <property type="entry name" value="Ribonuclease H-like"/>
    <property type="match status" value="1"/>
</dbReference>
<feature type="domain" description="Integrase catalytic" evidence="1">
    <location>
        <begin position="35"/>
        <end position="140"/>
    </location>
</feature>
<gene>
    <name evidence="2" type="ordered locus">TOL2_C38730</name>
</gene>
<dbReference type="EMBL" id="FO203503">
    <property type="protein sequence ID" value="CCK82029.1"/>
    <property type="molecule type" value="Genomic_DNA"/>
</dbReference>
<dbReference type="Gene3D" id="3.30.420.10">
    <property type="entry name" value="Ribonuclease H-like superfamily/Ribonuclease H"/>
    <property type="match status" value="1"/>
</dbReference>
<evidence type="ECO:0000313" key="3">
    <source>
        <dbReference type="Proteomes" id="UP000007347"/>
    </source>
</evidence>
<dbReference type="Proteomes" id="UP000007347">
    <property type="component" value="Chromosome"/>
</dbReference>
<accession>K0NC58</accession>
<dbReference type="GO" id="GO:0015074">
    <property type="term" value="P:DNA integration"/>
    <property type="evidence" value="ECO:0007669"/>
    <property type="project" value="InterPro"/>
</dbReference>
<protein>
    <submittedName>
        <fullName evidence="2">Integrase, catalytic region</fullName>
    </submittedName>
</protein>
<organism evidence="2 3">
    <name type="scientific">Desulfobacula toluolica (strain DSM 7467 / Tol2)</name>
    <dbReference type="NCBI Taxonomy" id="651182"/>
    <lineage>
        <taxon>Bacteria</taxon>
        <taxon>Pseudomonadati</taxon>
        <taxon>Thermodesulfobacteriota</taxon>
        <taxon>Desulfobacteria</taxon>
        <taxon>Desulfobacterales</taxon>
        <taxon>Desulfobacteraceae</taxon>
        <taxon>Desulfobacula</taxon>
    </lineage>
</organism>
<name>K0NC58_DESTT</name>
<keyword evidence="3" id="KW-1185">Reference proteome</keyword>
<dbReference type="InterPro" id="IPR001584">
    <property type="entry name" value="Integrase_cat-core"/>
</dbReference>
<dbReference type="GO" id="GO:0003676">
    <property type="term" value="F:nucleic acid binding"/>
    <property type="evidence" value="ECO:0007669"/>
    <property type="project" value="InterPro"/>
</dbReference>
<dbReference type="KEGG" id="dto:TOL2_C38730"/>
<reference evidence="2 3" key="1">
    <citation type="journal article" date="2013" name="Environ. Microbiol.">
        <title>Complete genome, catabolic sub-proteomes and key-metabolites of Desulfobacula toluolica Tol2, a marine, aromatic compound-degrading, sulfate-reducing bacterium.</title>
        <authorList>
            <person name="Wohlbrand L."/>
            <person name="Jacob J.H."/>
            <person name="Kube M."/>
            <person name="Mussmann M."/>
            <person name="Jarling R."/>
            <person name="Beck A."/>
            <person name="Amann R."/>
            <person name="Wilkes H."/>
            <person name="Reinhardt R."/>
            <person name="Rabus R."/>
        </authorList>
    </citation>
    <scope>NUCLEOTIDE SEQUENCE [LARGE SCALE GENOMIC DNA]</scope>
    <source>
        <strain evidence="3">DSM 7467 / Tol2</strain>
    </source>
</reference>
<proteinExistence type="predicted"/>
<evidence type="ECO:0000313" key="2">
    <source>
        <dbReference type="EMBL" id="CCK82029.1"/>
    </source>
</evidence>
<evidence type="ECO:0000259" key="1">
    <source>
        <dbReference type="PROSITE" id="PS50994"/>
    </source>
</evidence>
<dbReference type="HOGENOM" id="CLU_1831958_0_0_7"/>
<dbReference type="AlphaFoldDB" id="K0NC58"/>
<dbReference type="PROSITE" id="PS50994">
    <property type="entry name" value="INTEGRASE"/>
    <property type="match status" value="1"/>
</dbReference>
<dbReference type="Pfam" id="PF00665">
    <property type="entry name" value="rve"/>
    <property type="match status" value="1"/>
</dbReference>
<dbReference type="InterPro" id="IPR036397">
    <property type="entry name" value="RNaseH_sf"/>
</dbReference>
<sequence>MGIAFKIQMFYQLVLDFYPNFLSFLNLKLKAGITRQEMPRTPLWNWAVKFVQIWACPLFVLDDHSRLCCHIQWYLNETAEVLIHGLSQAFYKRGLPRSLMTDKGAAMIAHETCNGLIKLGINHETTLPYSSYQNGEQEAF</sequence>
<dbReference type="InterPro" id="IPR012337">
    <property type="entry name" value="RNaseH-like_sf"/>
</dbReference>